<dbReference type="SUPFAM" id="SSF53822">
    <property type="entry name" value="Periplasmic binding protein-like I"/>
    <property type="match status" value="1"/>
</dbReference>
<dbReference type="PANTHER" id="PTHR30146:SF33">
    <property type="entry name" value="TRANSCRIPTIONAL REGULATOR"/>
    <property type="match status" value="1"/>
</dbReference>
<dbReference type="Gene3D" id="1.10.260.40">
    <property type="entry name" value="lambda repressor-like DNA-binding domains"/>
    <property type="match status" value="1"/>
</dbReference>
<dbReference type="Pfam" id="PF13377">
    <property type="entry name" value="Peripla_BP_3"/>
    <property type="match status" value="1"/>
</dbReference>
<dbReference type="InterPro" id="IPR000843">
    <property type="entry name" value="HTH_LacI"/>
</dbReference>
<dbReference type="Pfam" id="PF00356">
    <property type="entry name" value="LacI"/>
    <property type="match status" value="1"/>
</dbReference>
<comment type="caution">
    <text evidence="5">The sequence shown here is derived from an EMBL/GenBank/DDBJ whole genome shotgun (WGS) entry which is preliminary data.</text>
</comment>
<accession>A0ABP5QEQ1</accession>
<name>A0ABP5QEQ1_9MICO</name>
<keyword evidence="6" id="KW-1185">Reference proteome</keyword>
<evidence type="ECO:0000256" key="1">
    <source>
        <dbReference type="ARBA" id="ARBA00023015"/>
    </source>
</evidence>
<dbReference type="InterPro" id="IPR010982">
    <property type="entry name" value="Lambda_DNA-bd_dom_sf"/>
</dbReference>
<evidence type="ECO:0000313" key="5">
    <source>
        <dbReference type="EMBL" id="GAA2233659.1"/>
    </source>
</evidence>
<dbReference type="InterPro" id="IPR046335">
    <property type="entry name" value="LacI/GalR-like_sensor"/>
</dbReference>
<dbReference type="CDD" id="cd01575">
    <property type="entry name" value="PBP1_GntR"/>
    <property type="match status" value="1"/>
</dbReference>
<evidence type="ECO:0000256" key="2">
    <source>
        <dbReference type="ARBA" id="ARBA00023125"/>
    </source>
</evidence>
<dbReference type="EMBL" id="BAAAQY010000005">
    <property type="protein sequence ID" value="GAA2233659.1"/>
    <property type="molecule type" value="Genomic_DNA"/>
</dbReference>
<dbReference type="CDD" id="cd01392">
    <property type="entry name" value="HTH_LacI"/>
    <property type="match status" value="1"/>
</dbReference>
<gene>
    <name evidence="5" type="ORF">GCM10009851_18310</name>
</gene>
<organism evidence="5 6">
    <name type="scientific">Herbiconiux moechotypicola</name>
    <dbReference type="NCBI Taxonomy" id="637393"/>
    <lineage>
        <taxon>Bacteria</taxon>
        <taxon>Bacillati</taxon>
        <taxon>Actinomycetota</taxon>
        <taxon>Actinomycetes</taxon>
        <taxon>Micrococcales</taxon>
        <taxon>Microbacteriaceae</taxon>
        <taxon>Herbiconiux</taxon>
    </lineage>
</organism>
<feature type="domain" description="HTH lacI-type" evidence="4">
    <location>
        <begin position="37"/>
        <end position="91"/>
    </location>
</feature>
<evidence type="ECO:0000259" key="4">
    <source>
        <dbReference type="PROSITE" id="PS50932"/>
    </source>
</evidence>
<dbReference type="InterPro" id="IPR028082">
    <property type="entry name" value="Peripla_BP_I"/>
</dbReference>
<dbReference type="PROSITE" id="PS50932">
    <property type="entry name" value="HTH_LACI_2"/>
    <property type="match status" value="1"/>
</dbReference>
<dbReference type="Proteomes" id="UP001500929">
    <property type="component" value="Unassembled WGS sequence"/>
</dbReference>
<keyword evidence="1" id="KW-0805">Transcription regulation</keyword>
<sequence length="367" mass="39421">MLTADPATAVAEGADVATAVTVEAVAGRQSRRSTNTVTLEDVARHARVSPQTVSRSIRTPELVSEFTLERVRNSIAATGYVPNLAASNLASNRSMTVAAIIPAISASVFADALHGLEEVLAPAGYQLFIGSTSYRPGHEEELVRAFLGRRPDGIFIVGTEHSPNTEHLLRESKVPVIEAWDLTEKPIDTVVGFSNRESIRALVSFVRERGYAHPTFAGSFQTGDFRALARRSSFEEAVAEAFPGEPVRIVDSGTATVDYETGRRLLDEARRLHPETDVLMFASDVFAAGAVLECARRGLSVPGDIAITGFGDFEIGRHLVPTLTTVAVPNRQIGTTAGELLLARMTHRSSEPAEIDLGFSVVARESA</sequence>
<evidence type="ECO:0000313" key="6">
    <source>
        <dbReference type="Proteomes" id="UP001500929"/>
    </source>
</evidence>
<dbReference type="SUPFAM" id="SSF47413">
    <property type="entry name" value="lambda repressor-like DNA-binding domains"/>
    <property type="match status" value="1"/>
</dbReference>
<dbReference type="SMART" id="SM00354">
    <property type="entry name" value="HTH_LACI"/>
    <property type="match status" value="1"/>
</dbReference>
<dbReference type="PANTHER" id="PTHR30146">
    <property type="entry name" value="LACI-RELATED TRANSCRIPTIONAL REPRESSOR"/>
    <property type="match status" value="1"/>
</dbReference>
<evidence type="ECO:0000256" key="3">
    <source>
        <dbReference type="ARBA" id="ARBA00023163"/>
    </source>
</evidence>
<dbReference type="GO" id="GO:0003677">
    <property type="term" value="F:DNA binding"/>
    <property type="evidence" value="ECO:0007669"/>
    <property type="project" value="UniProtKB-KW"/>
</dbReference>
<proteinExistence type="predicted"/>
<protein>
    <submittedName>
        <fullName evidence="5">LacI family DNA-binding transcriptional regulator</fullName>
    </submittedName>
</protein>
<keyword evidence="2 5" id="KW-0238">DNA-binding</keyword>
<dbReference type="Gene3D" id="3.40.50.2300">
    <property type="match status" value="2"/>
</dbReference>
<keyword evidence="3" id="KW-0804">Transcription</keyword>
<reference evidence="6" key="1">
    <citation type="journal article" date="2019" name="Int. J. Syst. Evol. Microbiol.">
        <title>The Global Catalogue of Microorganisms (GCM) 10K type strain sequencing project: providing services to taxonomists for standard genome sequencing and annotation.</title>
        <authorList>
            <consortium name="The Broad Institute Genomics Platform"/>
            <consortium name="The Broad Institute Genome Sequencing Center for Infectious Disease"/>
            <person name="Wu L."/>
            <person name="Ma J."/>
        </authorList>
    </citation>
    <scope>NUCLEOTIDE SEQUENCE [LARGE SCALE GENOMIC DNA]</scope>
    <source>
        <strain evidence="6">JCM 16117</strain>
    </source>
</reference>